<dbReference type="Proteomes" id="UP000295558">
    <property type="component" value="Unassembled WGS sequence"/>
</dbReference>
<keyword evidence="2" id="KW-1185">Reference proteome</keyword>
<dbReference type="EMBL" id="SNZK01000016">
    <property type="protein sequence ID" value="TDR50942.1"/>
    <property type="molecule type" value="Genomic_DNA"/>
</dbReference>
<evidence type="ECO:0000313" key="2">
    <source>
        <dbReference type="Proteomes" id="UP000295558"/>
    </source>
</evidence>
<sequence length="80" mass="9172">MVNKELVKEKLCALALLEQLNEKGLSFESIRKGLSKSLSVYDIKQIVYILDTFTTYDIVAFEMDGQDRVYNLTPLGKRLI</sequence>
<comment type="caution">
    <text evidence="1">The sequence shown here is derived from an EMBL/GenBank/DDBJ whole genome shotgun (WGS) entry which is preliminary data.</text>
</comment>
<protein>
    <submittedName>
        <fullName evidence="1">Uncharacterized protein</fullName>
    </submittedName>
</protein>
<reference evidence="1 2" key="1">
    <citation type="submission" date="2019-03" db="EMBL/GenBank/DDBJ databases">
        <title>Genomic Encyclopedia of Type Strains, Phase III (KMG-III): the genomes of soil and plant-associated and newly described type strains.</title>
        <authorList>
            <person name="Whitman W."/>
        </authorList>
    </citation>
    <scope>NUCLEOTIDE SEQUENCE [LARGE SCALE GENOMIC DNA]</scope>
    <source>
        <strain evidence="1 2">CECT 7972</strain>
    </source>
</reference>
<name>A0A4R6ZFX7_9LIST</name>
<dbReference type="RefSeq" id="WP_036071162.1">
    <property type="nucleotide sequence ID" value="NZ_JAARQJ010000025.1"/>
</dbReference>
<proteinExistence type="predicted"/>
<dbReference type="AlphaFoldDB" id="A0A4R6ZFX7"/>
<dbReference type="OrthoDB" id="9912074at2"/>
<gene>
    <name evidence="1" type="ORF">DFP96_11640</name>
</gene>
<organism evidence="1 2">
    <name type="scientific">Listeria rocourtiae</name>
    <dbReference type="NCBI Taxonomy" id="647910"/>
    <lineage>
        <taxon>Bacteria</taxon>
        <taxon>Bacillati</taxon>
        <taxon>Bacillota</taxon>
        <taxon>Bacilli</taxon>
        <taxon>Bacillales</taxon>
        <taxon>Listeriaceae</taxon>
        <taxon>Listeria</taxon>
    </lineage>
</organism>
<accession>A0A4R6ZFX7</accession>
<evidence type="ECO:0000313" key="1">
    <source>
        <dbReference type="EMBL" id="TDR50942.1"/>
    </source>
</evidence>